<gene>
    <name evidence="3" type="ORF">PSON_ATCC_30995.1.T0950110</name>
</gene>
<reference evidence="3" key="1">
    <citation type="submission" date="2021-01" db="EMBL/GenBank/DDBJ databases">
        <authorList>
            <consortium name="Genoscope - CEA"/>
            <person name="William W."/>
        </authorList>
    </citation>
    <scope>NUCLEOTIDE SEQUENCE</scope>
</reference>
<dbReference type="AlphaFoldDB" id="A0A8S1Q450"/>
<sequence length="250" mass="29530">MRQQQISTPTAQFGLRHSLQIQSSPNIKLSQYSPYLSPYQSPLLQQASLSQQRQPLKQPDLSNVNRNLFNDGQNKKGKQLQIVDLNNIEEPWKQKVQQLEKKLQQLQQQQQQQECNENESELSQVYSQIQQLVNTIKILQEEIQNLQEKSDIKQNIIDGYDSQLNGKDKELDDQNNYISELHNQLEEQTLQIDDKQKQLLDEINTWKKKFIEQNKVLHQIQEEQIMLQTQIDNLKNIRLMLNKQSENKQT</sequence>
<comment type="caution">
    <text evidence="3">The sequence shown here is derived from an EMBL/GenBank/DDBJ whole genome shotgun (WGS) entry which is preliminary data.</text>
</comment>
<feature type="region of interest" description="Disordered" evidence="2">
    <location>
        <begin position="48"/>
        <end position="76"/>
    </location>
</feature>
<accession>A0A8S1Q450</accession>
<evidence type="ECO:0000256" key="1">
    <source>
        <dbReference type="SAM" id="Coils"/>
    </source>
</evidence>
<feature type="compositionally biased region" description="Polar residues" evidence="2">
    <location>
        <begin position="60"/>
        <end position="72"/>
    </location>
</feature>
<feature type="coiled-coil region" evidence="1">
    <location>
        <begin position="89"/>
        <end position="237"/>
    </location>
</feature>
<keyword evidence="4" id="KW-1185">Reference proteome</keyword>
<dbReference type="Proteomes" id="UP000692954">
    <property type="component" value="Unassembled WGS sequence"/>
</dbReference>
<evidence type="ECO:0000256" key="2">
    <source>
        <dbReference type="SAM" id="MobiDB-lite"/>
    </source>
</evidence>
<organism evidence="3 4">
    <name type="scientific">Paramecium sonneborni</name>
    <dbReference type="NCBI Taxonomy" id="65129"/>
    <lineage>
        <taxon>Eukaryota</taxon>
        <taxon>Sar</taxon>
        <taxon>Alveolata</taxon>
        <taxon>Ciliophora</taxon>
        <taxon>Intramacronucleata</taxon>
        <taxon>Oligohymenophorea</taxon>
        <taxon>Peniculida</taxon>
        <taxon>Parameciidae</taxon>
        <taxon>Paramecium</taxon>
    </lineage>
</organism>
<evidence type="ECO:0000313" key="4">
    <source>
        <dbReference type="Proteomes" id="UP000692954"/>
    </source>
</evidence>
<keyword evidence="1" id="KW-0175">Coiled coil</keyword>
<dbReference type="OrthoDB" id="308197at2759"/>
<evidence type="ECO:0000313" key="3">
    <source>
        <dbReference type="EMBL" id="CAD8110208.1"/>
    </source>
</evidence>
<name>A0A8S1Q450_9CILI</name>
<proteinExistence type="predicted"/>
<protein>
    <submittedName>
        <fullName evidence="3">Uncharacterized protein</fullName>
    </submittedName>
</protein>
<dbReference type="EMBL" id="CAJJDN010000095">
    <property type="protein sequence ID" value="CAD8110208.1"/>
    <property type="molecule type" value="Genomic_DNA"/>
</dbReference>